<dbReference type="Proteomes" id="UP000634136">
    <property type="component" value="Unassembled WGS sequence"/>
</dbReference>
<keyword evidence="2" id="KW-1185">Reference proteome</keyword>
<proteinExistence type="predicted"/>
<evidence type="ECO:0000313" key="1">
    <source>
        <dbReference type="EMBL" id="KAF7827275.1"/>
    </source>
</evidence>
<name>A0A834TVY0_9FABA</name>
<gene>
    <name evidence="1" type="ORF">G2W53_018439</name>
</gene>
<sequence>MSRSDRLRELGELGRLVNSISKWARSEEKKVPSSFFNQVEEVRNHCVEVPHPCTMSSDGKRVEVSIYERASVEGTAALLQPKSTMDPQRPETRRKVNRWWRVQTGNRCHDSIMYYCDHLI</sequence>
<reference evidence="1" key="1">
    <citation type="submission" date="2020-09" db="EMBL/GenBank/DDBJ databases">
        <title>Genome-Enabled Discovery of Anthraquinone Biosynthesis in Senna tora.</title>
        <authorList>
            <person name="Kang S.-H."/>
            <person name="Pandey R.P."/>
            <person name="Lee C.-M."/>
            <person name="Sim J.-S."/>
            <person name="Jeong J.-T."/>
            <person name="Choi B.-S."/>
            <person name="Jung M."/>
            <person name="Ginzburg D."/>
            <person name="Zhao K."/>
            <person name="Won S.Y."/>
            <person name="Oh T.-J."/>
            <person name="Yu Y."/>
            <person name="Kim N.-H."/>
            <person name="Lee O.R."/>
            <person name="Lee T.-H."/>
            <person name="Bashyal P."/>
            <person name="Kim T.-S."/>
            <person name="Lee W.-H."/>
            <person name="Kawkins C."/>
            <person name="Kim C.-K."/>
            <person name="Kim J.S."/>
            <person name="Ahn B.O."/>
            <person name="Rhee S.Y."/>
            <person name="Sohng J.K."/>
        </authorList>
    </citation>
    <scope>NUCLEOTIDE SEQUENCE</scope>
    <source>
        <tissue evidence="1">Leaf</tissue>
    </source>
</reference>
<protein>
    <submittedName>
        <fullName evidence="1">Uncharacterized protein</fullName>
    </submittedName>
</protein>
<organism evidence="1 2">
    <name type="scientific">Senna tora</name>
    <dbReference type="NCBI Taxonomy" id="362788"/>
    <lineage>
        <taxon>Eukaryota</taxon>
        <taxon>Viridiplantae</taxon>
        <taxon>Streptophyta</taxon>
        <taxon>Embryophyta</taxon>
        <taxon>Tracheophyta</taxon>
        <taxon>Spermatophyta</taxon>
        <taxon>Magnoliopsida</taxon>
        <taxon>eudicotyledons</taxon>
        <taxon>Gunneridae</taxon>
        <taxon>Pentapetalae</taxon>
        <taxon>rosids</taxon>
        <taxon>fabids</taxon>
        <taxon>Fabales</taxon>
        <taxon>Fabaceae</taxon>
        <taxon>Caesalpinioideae</taxon>
        <taxon>Cassia clade</taxon>
        <taxon>Senna</taxon>
    </lineage>
</organism>
<dbReference type="EMBL" id="JAAIUW010000006">
    <property type="protein sequence ID" value="KAF7827275.1"/>
    <property type="molecule type" value="Genomic_DNA"/>
</dbReference>
<evidence type="ECO:0000313" key="2">
    <source>
        <dbReference type="Proteomes" id="UP000634136"/>
    </source>
</evidence>
<accession>A0A834TVY0</accession>
<dbReference type="AlphaFoldDB" id="A0A834TVY0"/>
<comment type="caution">
    <text evidence="1">The sequence shown here is derived from an EMBL/GenBank/DDBJ whole genome shotgun (WGS) entry which is preliminary data.</text>
</comment>